<dbReference type="PANTHER" id="PTHR30027:SF3">
    <property type="entry name" value="16S RRNA (URACIL(1498)-N(3))-METHYLTRANSFERASE"/>
    <property type="match status" value="1"/>
</dbReference>
<dbReference type="EC" id="2.1.1.193" evidence="10"/>
<dbReference type="InterPro" id="IPR006700">
    <property type="entry name" value="RsmE"/>
</dbReference>
<feature type="domain" description="Ribosomal RNA small subunit methyltransferase E PUA-like" evidence="12">
    <location>
        <begin position="16"/>
        <end position="62"/>
    </location>
</feature>
<dbReference type="PIRSF" id="PIRSF015601">
    <property type="entry name" value="MTase_slr0722"/>
    <property type="match status" value="1"/>
</dbReference>
<keyword evidence="14" id="KW-1185">Reference proteome</keyword>
<dbReference type="Gene3D" id="2.40.240.20">
    <property type="entry name" value="Hypothetical PUA domain-like, domain 1"/>
    <property type="match status" value="1"/>
</dbReference>
<evidence type="ECO:0000259" key="11">
    <source>
        <dbReference type="Pfam" id="PF04452"/>
    </source>
</evidence>
<name>A0ABW9RQ88_9BACT</name>
<comment type="subcellular location">
    <subcellularLocation>
        <location evidence="1 10">Cytoplasm</location>
    </subcellularLocation>
</comment>
<evidence type="ECO:0000256" key="9">
    <source>
        <dbReference type="ARBA" id="ARBA00047944"/>
    </source>
</evidence>
<evidence type="ECO:0000256" key="4">
    <source>
        <dbReference type="ARBA" id="ARBA00022552"/>
    </source>
</evidence>
<dbReference type="PANTHER" id="PTHR30027">
    <property type="entry name" value="RIBOSOMAL RNA SMALL SUBUNIT METHYLTRANSFERASE E"/>
    <property type="match status" value="1"/>
</dbReference>
<accession>A0ABW9RQ88</accession>
<proteinExistence type="inferred from homology"/>
<dbReference type="NCBIfam" id="NF008702">
    <property type="entry name" value="PRK11713.6-1"/>
    <property type="match status" value="1"/>
</dbReference>
<dbReference type="InterPro" id="IPR029028">
    <property type="entry name" value="Alpha/beta_knot_MTases"/>
</dbReference>
<keyword evidence="3 10" id="KW-0963">Cytoplasm</keyword>
<dbReference type="RefSeq" id="WP_155171611.1">
    <property type="nucleotide sequence ID" value="NZ_BAAAFL010000053.1"/>
</dbReference>
<reference evidence="13 14" key="1">
    <citation type="submission" date="2019-02" db="EMBL/GenBank/DDBJ databases">
        <authorList>
            <person name="Goldberg S.R."/>
            <person name="Haltli B.A."/>
            <person name="Correa H."/>
            <person name="Russell K.G."/>
        </authorList>
    </citation>
    <scope>NUCLEOTIDE SEQUENCE [LARGE SCALE GENOMIC DNA]</scope>
    <source>
        <strain evidence="13 14">JCM 16186</strain>
    </source>
</reference>
<organism evidence="13 14">
    <name type="scientific">Fulvivirga kasyanovii</name>
    <dbReference type="NCBI Taxonomy" id="396812"/>
    <lineage>
        <taxon>Bacteria</taxon>
        <taxon>Pseudomonadati</taxon>
        <taxon>Bacteroidota</taxon>
        <taxon>Cytophagia</taxon>
        <taxon>Cytophagales</taxon>
        <taxon>Fulvivirgaceae</taxon>
        <taxon>Fulvivirga</taxon>
    </lineage>
</organism>
<comment type="catalytic activity">
    <reaction evidence="9 10">
        <text>uridine(1498) in 16S rRNA + S-adenosyl-L-methionine = N(3)-methyluridine(1498) in 16S rRNA + S-adenosyl-L-homocysteine + H(+)</text>
        <dbReference type="Rhea" id="RHEA:42920"/>
        <dbReference type="Rhea" id="RHEA-COMP:10283"/>
        <dbReference type="Rhea" id="RHEA-COMP:10284"/>
        <dbReference type="ChEBI" id="CHEBI:15378"/>
        <dbReference type="ChEBI" id="CHEBI:57856"/>
        <dbReference type="ChEBI" id="CHEBI:59789"/>
        <dbReference type="ChEBI" id="CHEBI:65315"/>
        <dbReference type="ChEBI" id="CHEBI:74502"/>
        <dbReference type="EC" id="2.1.1.193"/>
    </reaction>
</comment>
<dbReference type="Proteomes" id="UP000798808">
    <property type="component" value="Unassembled WGS sequence"/>
</dbReference>
<evidence type="ECO:0000313" key="14">
    <source>
        <dbReference type="Proteomes" id="UP000798808"/>
    </source>
</evidence>
<dbReference type="InterPro" id="IPR046886">
    <property type="entry name" value="RsmE_MTase_dom"/>
</dbReference>
<evidence type="ECO:0000256" key="3">
    <source>
        <dbReference type="ARBA" id="ARBA00022490"/>
    </source>
</evidence>
<evidence type="ECO:0000256" key="5">
    <source>
        <dbReference type="ARBA" id="ARBA00022603"/>
    </source>
</evidence>
<comment type="similarity">
    <text evidence="2 10">Belongs to the RNA methyltransferase RsmE family.</text>
</comment>
<evidence type="ECO:0000259" key="12">
    <source>
        <dbReference type="Pfam" id="PF20260"/>
    </source>
</evidence>
<gene>
    <name evidence="13" type="ORF">E1163_11010</name>
</gene>
<keyword evidence="7 10" id="KW-0949">S-adenosyl-L-methionine</keyword>
<keyword evidence="4 10" id="KW-0698">rRNA processing</keyword>
<evidence type="ECO:0000256" key="6">
    <source>
        <dbReference type="ARBA" id="ARBA00022679"/>
    </source>
</evidence>
<dbReference type="Pfam" id="PF20260">
    <property type="entry name" value="PUA_4"/>
    <property type="match status" value="1"/>
</dbReference>
<dbReference type="CDD" id="cd18084">
    <property type="entry name" value="RsmE-like"/>
    <property type="match status" value="1"/>
</dbReference>
<evidence type="ECO:0000256" key="7">
    <source>
        <dbReference type="ARBA" id="ARBA00022691"/>
    </source>
</evidence>
<dbReference type="GO" id="GO:0032259">
    <property type="term" value="P:methylation"/>
    <property type="evidence" value="ECO:0007669"/>
    <property type="project" value="UniProtKB-KW"/>
</dbReference>
<dbReference type="Pfam" id="PF04452">
    <property type="entry name" value="Methyltrans_RNA"/>
    <property type="match status" value="1"/>
</dbReference>
<keyword evidence="5 10" id="KW-0489">Methyltransferase</keyword>
<comment type="function">
    <text evidence="8 10">Specifically methylates the N3 position of the uracil ring of uridine 1498 (m3U1498) in 16S rRNA. Acts on the fully assembled 30S ribosomal subunit.</text>
</comment>
<dbReference type="Gene3D" id="3.40.1280.10">
    <property type="match status" value="1"/>
</dbReference>
<dbReference type="InterPro" id="IPR029026">
    <property type="entry name" value="tRNA_m1G_MTases_N"/>
</dbReference>
<dbReference type="EMBL" id="SMLW01000517">
    <property type="protein sequence ID" value="MTI25473.1"/>
    <property type="molecule type" value="Genomic_DNA"/>
</dbReference>
<evidence type="ECO:0000256" key="1">
    <source>
        <dbReference type="ARBA" id="ARBA00004496"/>
    </source>
</evidence>
<evidence type="ECO:0000256" key="8">
    <source>
        <dbReference type="ARBA" id="ARBA00025699"/>
    </source>
</evidence>
<dbReference type="SUPFAM" id="SSF88697">
    <property type="entry name" value="PUA domain-like"/>
    <property type="match status" value="1"/>
</dbReference>
<dbReference type="GO" id="GO:0008168">
    <property type="term" value="F:methyltransferase activity"/>
    <property type="evidence" value="ECO:0007669"/>
    <property type="project" value="UniProtKB-KW"/>
</dbReference>
<dbReference type="InterPro" id="IPR015947">
    <property type="entry name" value="PUA-like_sf"/>
</dbReference>
<sequence length="233" mass="26303">MAIFYQPEIPAGVHSLDQEESRHCVKVLRHTTGDTIKVLDGKGSIYEARITTASPKACAFEIINTITQDKPAHYIHIAIAPTKNLDRMEWFIEKAVEIGIQEISFLLCKNSERRVLKTDRLERKAISALKQSQGAYMPRINELLPYPDFITKVQEKRKYIAYVDFSNPAKLYHIAPPGDTYCILIGPEGDFTEDELELAIQNDFQKVSLGNSRLRTETAGLAACHGLNVINDR</sequence>
<feature type="domain" description="Ribosomal RNA small subunit methyltransferase E methyltransferase" evidence="11">
    <location>
        <begin position="74"/>
        <end position="225"/>
    </location>
</feature>
<dbReference type="InterPro" id="IPR046887">
    <property type="entry name" value="RsmE_PUA-like"/>
</dbReference>
<dbReference type="NCBIfam" id="TIGR00046">
    <property type="entry name" value="RsmE family RNA methyltransferase"/>
    <property type="match status" value="1"/>
</dbReference>
<evidence type="ECO:0000256" key="10">
    <source>
        <dbReference type="PIRNR" id="PIRNR015601"/>
    </source>
</evidence>
<evidence type="ECO:0000313" key="13">
    <source>
        <dbReference type="EMBL" id="MTI25473.1"/>
    </source>
</evidence>
<comment type="caution">
    <text evidence="13">The sequence shown here is derived from an EMBL/GenBank/DDBJ whole genome shotgun (WGS) entry which is preliminary data.</text>
</comment>
<keyword evidence="6 10" id="KW-0808">Transferase</keyword>
<dbReference type="SUPFAM" id="SSF75217">
    <property type="entry name" value="alpha/beta knot"/>
    <property type="match status" value="1"/>
</dbReference>
<evidence type="ECO:0000256" key="2">
    <source>
        <dbReference type="ARBA" id="ARBA00005528"/>
    </source>
</evidence>
<protein>
    <recommendedName>
        <fullName evidence="10">Ribosomal RNA small subunit methyltransferase E</fullName>
        <ecNumber evidence="10">2.1.1.193</ecNumber>
    </recommendedName>
</protein>